<evidence type="ECO:0000256" key="9">
    <source>
        <dbReference type="ARBA" id="ARBA00022842"/>
    </source>
</evidence>
<evidence type="ECO:0000256" key="1">
    <source>
        <dbReference type="ARBA" id="ARBA00001593"/>
    </source>
</evidence>
<reference evidence="18" key="1">
    <citation type="journal article" date="2023" name="Insect Mol. Biol.">
        <title>Genome sequencing provides insights into the evolution of gene families encoding plant cell wall-degrading enzymes in longhorned beetles.</title>
        <authorList>
            <person name="Shin N.R."/>
            <person name="Okamura Y."/>
            <person name="Kirsch R."/>
            <person name="Pauchet Y."/>
        </authorList>
    </citation>
    <scope>NUCLEOTIDE SEQUENCE</scope>
    <source>
        <strain evidence="18">RBIC_L_NR</strain>
    </source>
</reference>
<feature type="domain" description="Guanylate cyclase" evidence="17">
    <location>
        <begin position="461"/>
        <end position="606"/>
    </location>
</feature>
<name>A0AAV8ZJU0_9CUCU</name>
<dbReference type="InterPro" id="IPR001054">
    <property type="entry name" value="A/G_cyclase"/>
</dbReference>
<evidence type="ECO:0000256" key="3">
    <source>
        <dbReference type="ARBA" id="ARBA00004141"/>
    </source>
</evidence>
<dbReference type="GO" id="GO:0035556">
    <property type="term" value="P:intracellular signal transduction"/>
    <property type="evidence" value="ECO:0007669"/>
    <property type="project" value="InterPro"/>
</dbReference>
<evidence type="ECO:0000256" key="5">
    <source>
        <dbReference type="ARBA" id="ARBA00022692"/>
    </source>
</evidence>
<dbReference type="Proteomes" id="UP001162156">
    <property type="component" value="Unassembled WGS sequence"/>
</dbReference>
<comment type="catalytic activity">
    <reaction evidence="1">
        <text>ATP = 3',5'-cyclic AMP + diphosphate</text>
        <dbReference type="Rhea" id="RHEA:15389"/>
        <dbReference type="ChEBI" id="CHEBI:30616"/>
        <dbReference type="ChEBI" id="CHEBI:33019"/>
        <dbReference type="ChEBI" id="CHEBI:58165"/>
        <dbReference type="EC" id="4.6.1.1"/>
    </reaction>
</comment>
<evidence type="ECO:0000256" key="13">
    <source>
        <dbReference type="ARBA" id="ARBA00023239"/>
    </source>
</evidence>
<keyword evidence="5 16" id="KW-0812">Transmembrane</keyword>
<dbReference type="PANTHER" id="PTHR45627">
    <property type="entry name" value="ADENYLATE CYCLASE TYPE 1"/>
    <property type="match status" value="1"/>
</dbReference>
<dbReference type="PROSITE" id="PS00452">
    <property type="entry name" value="GUANYLATE_CYCLASE_1"/>
    <property type="match status" value="1"/>
</dbReference>
<dbReference type="InterPro" id="IPR029787">
    <property type="entry name" value="Nucleotide_cyclase"/>
</dbReference>
<feature type="transmembrane region" description="Helical" evidence="16">
    <location>
        <begin position="235"/>
        <end position="253"/>
    </location>
</feature>
<keyword evidence="6" id="KW-0479">Metal-binding</keyword>
<evidence type="ECO:0000256" key="8">
    <source>
        <dbReference type="ARBA" id="ARBA00022840"/>
    </source>
</evidence>
<feature type="transmembrane region" description="Helical" evidence="16">
    <location>
        <begin position="201"/>
        <end position="223"/>
    </location>
</feature>
<keyword evidence="11" id="KW-0115">cAMP biosynthesis</keyword>
<evidence type="ECO:0000256" key="14">
    <source>
        <dbReference type="RuleBase" id="RU000405"/>
    </source>
</evidence>
<keyword evidence="10 16" id="KW-1133">Transmembrane helix</keyword>
<evidence type="ECO:0000256" key="4">
    <source>
        <dbReference type="ARBA" id="ARBA00012201"/>
    </source>
</evidence>
<dbReference type="GO" id="GO:0004016">
    <property type="term" value="F:adenylate cyclase activity"/>
    <property type="evidence" value="ECO:0007669"/>
    <property type="project" value="UniProtKB-EC"/>
</dbReference>
<dbReference type="EMBL" id="JANEYF010001276">
    <property type="protein sequence ID" value="KAJ8965187.1"/>
    <property type="molecule type" value="Genomic_DNA"/>
</dbReference>
<evidence type="ECO:0000256" key="2">
    <source>
        <dbReference type="ARBA" id="ARBA00001946"/>
    </source>
</evidence>
<keyword evidence="13 14" id="KW-0456">Lyase</keyword>
<feature type="region of interest" description="Disordered" evidence="15">
    <location>
        <begin position="707"/>
        <end position="742"/>
    </location>
</feature>
<feature type="transmembrane region" description="Helical" evidence="16">
    <location>
        <begin position="314"/>
        <end position="332"/>
    </location>
</feature>
<feature type="transmembrane region" description="Helical" evidence="16">
    <location>
        <begin position="265"/>
        <end position="284"/>
    </location>
</feature>
<keyword evidence="19" id="KW-1185">Reference proteome</keyword>
<keyword evidence="7" id="KW-0547">Nucleotide-binding</keyword>
<feature type="compositionally biased region" description="Polar residues" evidence="15">
    <location>
        <begin position="708"/>
        <end position="719"/>
    </location>
</feature>
<evidence type="ECO:0000256" key="10">
    <source>
        <dbReference type="ARBA" id="ARBA00022989"/>
    </source>
</evidence>
<comment type="subcellular location">
    <subcellularLocation>
        <location evidence="3">Membrane</location>
        <topology evidence="3">Multi-pass membrane protein</topology>
    </subcellularLocation>
</comment>
<dbReference type="AlphaFoldDB" id="A0AAV8ZJU0"/>
<comment type="cofactor">
    <cofactor evidence="2">
        <name>Mg(2+)</name>
        <dbReference type="ChEBI" id="CHEBI:18420"/>
    </cofactor>
</comment>
<dbReference type="CDD" id="cd07302">
    <property type="entry name" value="CHD"/>
    <property type="match status" value="2"/>
</dbReference>
<feature type="transmembrane region" description="Helical" evidence="16">
    <location>
        <begin position="339"/>
        <end position="357"/>
    </location>
</feature>
<dbReference type="Gene3D" id="3.30.70.1230">
    <property type="entry name" value="Nucleotide cyclase"/>
    <property type="match status" value="2"/>
</dbReference>
<evidence type="ECO:0000256" key="6">
    <source>
        <dbReference type="ARBA" id="ARBA00022723"/>
    </source>
</evidence>
<comment type="similarity">
    <text evidence="14">Belongs to the adenylyl cyclase class-4/guanylyl cyclase family.</text>
</comment>
<comment type="caution">
    <text evidence="18">The sequence shown here is derived from an EMBL/GenBank/DDBJ whole genome shotgun (WGS) entry which is preliminary data.</text>
</comment>
<evidence type="ECO:0000256" key="7">
    <source>
        <dbReference type="ARBA" id="ARBA00022741"/>
    </source>
</evidence>
<dbReference type="Pfam" id="PF00211">
    <property type="entry name" value="Guanylate_cyc"/>
    <property type="match status" value="2"/>
</dbReference>
<proteinExistence type="inferred from homology"/>
<dbReference type="GO" id="GO:0046872">
    <property type="term" value="F:metal ion binding"/>
    <property type="evidence" value="ECO:0007669"/>
    <property type="project" value="UniProtKB-KW"/>
</dbReference>
<evidence type="ECO:0000256" key="11">
    <source>
        <dbReference type="ARBA" id="ARBA00022998"/>
    </source>
</evidence>
<keyword evidence="12 16" id="KW-0472">Membrane</keyword>
<evidence type="ECO:0000256" key="16">
    <source>
        <dbReference type="SAM" id="Phobius"/>
    </source>
</evidence>
<dbReference type="InterPro" id="IPR018297">
    <property type="entry name" value="A/G_cyclase_CS"/>
</dbReference>
<evidence type="ECO:0000256" key="15">
    <source>
        <dbReference type="SAM" id="MobiDB-lite"/>
    </source>
</evidence>
<feature type="domain" description="Guanylate cyclase" evidence="17">
    <location>
        <begin position="1"/>
        <end position="36"/>
    </location>
</feature>
<dbReference type="FunFam" id="3.30.70.1230:FF:000006">
    <property type="entry name" value="Adenylate cyclase"/>
    <property type="match status" value="1"/>
</dbReference>
<evidence type="ECO:0000259" key="17">
    <source>
        <dbReference type="PROSITE" id="PS50125"/>
    </source>
</evidence>
<dbReference type="PANTHER" id="PTHR45627:SF30">
    <property type="entry name" value="ADENYLATE CYCLASE TYPE 3"/>
    <property type="match status" value="1"/>
</dbReference>
<organism evidence="18 19">
    <name type="scientific">Rhamnusium bicolor</name>
    <dbReference type="NCBI Taxonomy" id="1586634"/>
    <lineage>
        <taxon>Eukaryota</taxon>
        <taxon>Metazoa</taxon>
        <taxon>Ecdysozoa</taxon>
        <taxon>Arthropoda</taxon>
        <taxon>Hexapoda</taxon>
        <taxon>Insecta</taxon>
        <taxon>Pterygota</taxon>
        <taxon>Neoptera</taxon>
        <taxon>Endopterygota</taxon>
        <taxon>Coleoptera</taxon>
        <taxon>Polyphaga</taxon>
        <taxon>Cucujiformia</taxon>
        <taxon>Chrysomeloidea</taxon>
        <taxon>Cerambycidae</taxon>
        <taxon>Lepturinae</taxon>
        <taxon>Rhagiini</taxon>
        <taxon>Rhamnusium</taxon>
    </lineage>
</organism>
<dbReference type="GO" id="GO:0005886">
    <property type="term" value="C:plasma membrane"/>
    <property type="evidence" value="ECO:0007669"/>
    <property type="project" value="TreeGrafter"/>
</dbReference>
<evidence type="ECO:0000313" key="19">
    <source>
        <dbReference type="Proteomes" id="UP001162156"/>
    </source>
</evidence>
<dbReference type="SUPFAM" id="SSF55073">
    <property type="entry name" value="Nucleotide cyclase"/>
    <property type="match status" value="2"/>
</dbReference>
<evidence type="ECO:0000313" key="18">
    <source>
        <dbReference type="EMBL" id="KAJ8965187.1"/>
    </source>
</evidence>
<dbReference type="GO" id="GO:0006171">
    <property type="term" value="P:cAMP biosynthetic process"/>
    <property type="evidence" value="ECO:0007669"/>
    <property type="project" value="UniProtKB-KW"/>
</dbReference>
<dbReference type="SMART" id="SM00044">
    <property type="entry name" value="CYCc"/>
    <property type="match status" value="1"/>
</dbReference>
<dbReference type="EC" id="4.6.1.1" evidence="4"/>
<dbReference type="GO" id="GO:0007189">
    <property type="term" value="P:adenylate cyclase-activating G protein-coupled receptor signaling pathway"/>
    <property type="evidence" value="ECO:0007669"/>
    <property type="project" value="TreeGrafter"/>
</dbReference>
<dbReference type="PROSITE" id="PS50125">
    <property type="entry name" value="GUANYLATE_CYCLASE_2"/>
    <property type="match status" value="2"/>
</dbReference>
<dbReference type="GO" id="GO:0005524">
    <property type="term" value="F:ATP binding"/>
    <property type="evidence" value="ECO:0007669"/>
    <property type="project" value="UniProtKB-KW"/>
</dbReference>
<accession>A0AAV8ZJU0</accession>
<protein>
    <recommendedName>
        <fullName evidence="4">adenylate cyclase</fullName>
        <ecNumber evidence="4">4.6.1.1</ecNumber>
    </recommendedName>
</protein>
<feature type="compositionally biased region" description="Polar residues" evidence="15">
    <location>
        <begin position="732"/>
        <end position="742"/>
    </location>
</feature>
<gene>
    <name evidence="18" type="ORF">NQ314_004330</name>
</gene>
<sequence length="742" mass="83088">MRVGIHTGAVLAGVLGQRQWQFDVYSKDVELANKMESSGLAGRVHISDSTLSFLNGEFEVEPGYGEKRDEALRIAGLKTYFIVKVLKPFQPPKQDFQNGSGIVPEEDSCVIAEIASDIKEEEANDSNPARSRQDSTDFKIRLRKELVSRDGHKVWRPPDPRNTRLINTGELSKNTKFISLAFVDPQKEKSYHLHIESFSSFILLMFLIVRLAIGATIVIVLPSDLTIDITYCTENIVFFILVMVAIAEEFPGLSKCWRAFKESMLIRRLLSTICIILMGTVNILDSVTCVQLKKTSENCSTTVDIDAACLYPSYFSYFTVLILIASSLPACLSYLWKSFLMLLISTAQCLVNILILGPALDCEEFMKHWTSLTEGKFTLSGLLLTATLALAFLARHMEQVARVLFLWRSEVEEQRDCAEDMRRRNEALVYNILPPHVAAHFMGNRKRQHDELYSQSYAEVGVLFASMPNFSDFYSEETVNNQGLECLRFLNEVISDFDALLELPQFQDVIKIKTIGSTYMAASGLNPSRHVKPDDPISVRWLHLALLVEFALELKKALQSINEQSFNHFVLKMGINHGPITAGVIGARKPHYDIWGNTVNVASRMESTGKAGCIQVTEETCEILQHFGYQFEQRGLVAVKGKGQLMTYYLIGKAGKITPPTVPVSPIIGVSTMETVNEEDESHDSLTSKSEEKTVIECSDRIEDDVFTSETETSASEQALVNKEVEPKDSTEATLLLSQCDS</sequence>
<feature type="transmembrane region" description="Helical" evidence="16">
    <location>
        <begin position="377"/>
        <end position="394"/>
    </location>
</feature>
<keyword evidence="9" id="KW-0460">Magnesium</keyword>
<keyword evidence="8" id="KW-0067">ATP-binding</keyword>
<evidence type="ECO:0000256" key="12">
    <source>
        <dbReference type="ARBA" id="ARBA00023136"/>
    </source>
</evidence>